<dbReference type="PANTHER" id="PTHR34853:SF1">
    <property type="entry name" value="LIPASE 5"/>
    <property type="match status" value="1"/>
</dbReference>
<dbReference type="PANTHER" id="PTHR34853">
    <property type="match status" value="1"/>
</dbReference>
<dbReference type="InterPro" id="IPR029058">
    <property type="entry name" value="AB_hydrolase_fold"/>
</dbReference>
<organism evidence="1 2">
    <name type="scientific">Pyricularia oryzae</name>
    <name type="common">Rice blast fungus</name>
    <name type="synonym">Magnaporthe oryzae</name>
    <dbReference type="NCBI Taxonomy" id="318829"/>
    <lineage>
        <taxon>Eukaryota</taxon>
        <taxon>Fungi</taxon>
        <taxon>Dikarya</taxon>
        <taxon>Ascomycota</taxon>
        <taxon>Pezizomycotina</taxon>
        <taxon>Sordariomycetes</taxon>
        <taxon>Sordariomycetidae</taxon>
        <taxon>Magnaporthales</taxon>
        <taxon>Pyriculariaceae</taxon>
        <taxon>Pyricularia</taxon>
    </lineage>
</organism>
<dbReference type="EMBL" id="CP034209">
    <property type="protein sequence ID" value="QBZ64429.1"/>
    <property type="molecule type" value="Genomic_DNA"/>
</dbReference>
<dbReference type="InterPro" id="IPR005152">
    <property type="entry name" value="Lipase_secreted"/>
</dbReference>
<dbReference type="AlphaFoldDB" id="A0A4P7NQ92"/>
<evidence type="ECO:0000313" key="2">
    <source>
        <dbReference type="Proteomes" id="UP000294847"/>
    </source>
</evidence>
<dbReference type="SMR" id="A0A4P7NQ92"/>
<dbReference type="GO" id="GO:0016042">
    <property type="term" value="P:lipid catabolic process"/>
    <property type="evidence" value="ECO:0007669"/>
    <property type="project" value="InterPro"/>
</dbReference>
<name>A0A4P7NQ92_PYROR</name>
<dbReference type="OMA" id="VDWQKRF"/>
<gene>
    <name evidence="1" type="ORF">PoMZ_06127</name>
</gene>
<reference evidence="1 2" key="1">
    <citation type="journal article" date="2019" name="Mol. Biol. Evol.">
        <title>Blast fungal genomes show frequent chromosomal changes, gene gains and losses, and effector gene turnover.</title>
        <authorList>
            <person name="Gomez Luciano L.B."/>
            <person name="Jason Tsai I."/>
            <person name="Chuma I."/>
            <person name="Tosa Y."/>
            <person name="Chen Y.H."/>
            <person name="Li J.Y."/>
            <person name="Li M.Y."/>
            <person name="Jade Lu M.Y."/>
            <person name="Nakayashiki H."/>
            <person name="Li W.H."/>
        </authorList>
    </citation>
    <scope>NUCLEOTIDE SEQUENCE [LARGE SCALE GENOMIC DNA]</scope>
    <source>
        <strain evidence="1">MZ5-1-6</strain>
    </source>
</reference>
<dbReference type="SUPFAM" id="SSF53474">
    <property type="entry name" value="alpha/beta-Hydrolases"/>
    <property type="match status" value="1"/>
</dbReference>
<sequence>MLTSTVFAIGAAALLGQAQVVVGQADINAVFRSAIATENWATADITNDPFYDLPSNFSRESSRPGDLLRWQDVPFRQLATNFTRIPRGMSLSRFVYVTEDKDRKPIPSSGYVLLPYSLPQGQEKFRTIAWAHGTAGNARKCAPSNNLQLDYAWQAPFLYASQGFAVVATDYAGLGVEIPSTFQYEAGDLHAADVAYSVVAARKVLGAHLTDEWVVAGHSEGGMTAWRTNERLARDGQEELLKAGKFLGAASIAPALQPIQLIPKEIQRAGPNGTLGINSVYVLQALEGIYPSIKLSDYVSDAVLSMMPLINQSCLLTGAALIGTLKASQVFKNTSWITGPEMQDWQKRINGAGPHKLAGPMMVVQGDIDTLTYPENNEADFDATCQAFPESSMEWLSVPQAAHETALEAGADRYVPWIKALFDGNVPAQGCTKSVLANFTNTFRRD</sequence>
<evidence type="ECO:0000313" key="1">
    <source>
        <dbReference type="EMBL" id="QBZ64429.1"/>
    </source>
</evidence>
<protein>
    <submittedName>
        <fullName evidence="1">Uncharacterized protein</fullName>
    </submittedName>
</protein>
<dbReference type="GO" id="GO:0004806">
    <property type="term" value="F:triacylglycerol lipase activity"/>
    <property type="evidence" value="ECO:0007669"/>
    <property type="project" value="InterPro"/>
</dbReference>
<dbReference type="VEuPathDB" id="FungiDB:M_BR32_EuGene_00074391"/>
<accession>A0A4P7NQ92</accession>
<dbReference type="Gene3D" id="3.40.50.1820">
    <property type="entry name" value="alpha/beta hydrolase"/>
    <property type="match status" value="2"/>
</dbReference>
<proteinExistence type="predicted"/>
<dbReference type="Proteomes" id="UP000294847">
    <property type="component" value="Chromosome 6"/>
</dbReference>